<reference evidence="6 8" key="1">
    <citation type="submission" date="2016-01" db="EMBL/GenBank/DDBJ databases">
        <title>Genome sequence of Oerskovia enterophila VJag, an agar and cellulose degrading bacterium.</title>
        <authorList>
            <person name="Poehlein A."/>
            <person name="Jag V."/>
            <person name="Bengelsdorf F."/>
            <person name="Duerre P."/>
            <person name="Daniel R."/>
        </authorList>
    </citation>
    <scope>NUCLEOTIDE SEQUENCE [LARGE SCALE GENOMIC DNA]</scope>
    <source>
        <strain evidence="6 8">VJag</strain>
    </source>
</reference>
<dbReference type="GO" id="GO:0005829">
    <property type="term" value="C:cytosol"/>
    <property type="evidence" value="ECO:0007669"/>
    <property type="project" value="TreeGrafter"/>
</dbReference>
<dbReference type="SUPFAM" id="SSF51161">
    <property type="entry name" value="Trimeric LpxA-like enzymes"/>
    <property type="match status" value="1"/>
</dbReference>
<dbReference type="Pfam" id="PF12464">
    <property type="entry name" value="Mac"/>
    <property type="match status" value="1"/>
</dbReference>
<dbReference type="InterPro" id="IPR024688">
    <property type="entry name" value="Mac_dom"/>
</dbReference>
<feature type="domain" description="Maltose/galactoside acetyltransferase" evidence="5">
    <location>
        <begin position="13"/>
        <end position="67"/>
    </location>
</feature>
<dbReference type="Proteomes" id="UP000093412">
    <property type="component" value="Unassembled WGS sequence"/>
</dbReference>
<comment type="similarity">
    <text evidence="1">Belongs to the transferase hexapeptide repeat family.</text>
</comment>
<dbReference type="EMBL" id="LRIE01000078">
    <property type="protein sequence ID" value="KZM34612.1"/>
    <property type="molecule type" value="Genomic_DNA"/>
</dbReference>
<organism evidence="6 8">
    <name type="scientific">Oerskovia enterophila</name>
    <dbReference type="NCBI Taxonomy" id="43678"/>
    <lineage>
        <taxon>Bacteria</taxon>
        <taxon>Bacillati</taxon>
        <taxon>Actinomycetota</taxon>
        <taxon>Actinomycetes</taxon>
        <taxon>Micrococcales</taxon>
        <taxon>Cellulomonadaceae</taxon>
        <taxon>Oerskovia</taxon>
    </lineage>
</organism>
<dbReference type="PATRIC" id="fig|43678.3.peg.2769"/>
<dbReference type="InterPro" id="IPR001451">
    <property type="entry name" value="Hexapep"/>
</dbReference>
<dbReference type="AlphaFoldDB" id="A0A163QWI4"/>
<dbReference type="EMBL" id="MAQA01000025">
    <property type="protein sequence ID" value="OCI30963.1"/>
    <property type="molecule type" value="Genomic_DNA"/>
</dbReference>
<keyword evidence="2 6" id="KW-0808">Transferase</keyword>
<dbReference type="InterPro" id="IPR011004">
    <property type="entry name" value="Trimer_LpxA-like_sf"/>
</dbReference>
<dbReference type="Pfam" id="PF00132">
    <property type="entry name" value="Hexapep"/>
    <property type="match status" value="1"/>
</dbReference>
<dbReference type="FunFam" id="2.160.10.10:FF:000025">
    <property type="entry name" value="Hexapeptide-repeat containing-acetyltransferase"/>
    <property type="match status" value="1"/>
</dbReference>
<evidence type="ECO:0000313" key="7">
    <source>
        <dbReference type="EMBL" id="OCI30963.1"/>
    </source>
</evidence>
<evidence type="ECO:0000313" key="9">
    <source>
        <dbReference type="Proteomes" id="UP000093412"/>
    </source>
</evidence>
<dbReference type="PANTHER" id="PTHR23416:SF23">
    <property type="entry name" value="ACETYLTRANSFERASE C18B11.09C-RELATED"/>
    <property type="match status" value="1"/>
</dbReference>
<comment type="caution">
    <text evidence="6">The sequence shown here is derived from an EMBL/GenBank/DDBJ whole genome shotgun (WGS) entry which is preliminary data.</text>
</comment>
<protein>
    <submittedName>
        <fullName evidence="6">Maltose O-acetyltransferase</fullName>
        <ecNumber evidence="6">2.3.1.79</ecNumber>
    </submittedName>
</protein>
<evidence type="ECO:0000256" key="4">
    <source>
        <dbReference type="ARBA" id="ARBA00023315"/>
    </source>
</evidence>
<gene>
    <name evidence="6" type="primary">maa</name>
    <name evidence="7" type="ORF">OERS_23080</name>
    <name evidence="6" type="ORF">OJAG_26470</name>
</gene>
<evidence type="ECO:0000259" key="5">
    <source>
        <dbReference type="SMART" id="SM01266"/>
    </source>
</evidence>
<dbReference type="GO" id="GO:0008925">
    <property type="term" value="F:maltose O-acetyltransferase activity"/>
    <property type="evidence" value="ECO:0007669"/>
    <property type="project" value="UniProtKB-EC"/>
</dbReference>
<name>A0A163QWI4_9CELL</name>
<evidence type="ECO:0000256" key="1">
    <source>
        <dbReference type="ARBA" id="ARBA00007274"/>
    </source>
</evidence>
<dbReference type="STRING" id="43678.OJAG_26470"/>
<dbReference type="Proteomes" id="UP000076447">
    <property type="component" value="Unassembled WGS sequence"/>
</dbReference>
<dbReference type="InterPro" id="IPR051159">
    <property type="entry name" value="Hexapeptide_acetyltransf"/>
</dbReference>
<keyword evidence="4 6" id="KW-0012">Acyltransferase</keyword>
<dbReference type="RefSeq" id="WP_231907786.1">
    <property type="nucleotide sequence ID" value="NZ_LRIE01000078.1"/>
</dbReference>
<evidence type="ECO:0000256" key="3">
    <source>
        <dbReference type="ARBA" id="ARBA00022737"/>
    </source>
</evidence>
<keyword evidence="3" id="KW-0677">Repeat</keyword>
<keyword evidence="9" id="KW-1185">Reference proteome</keyword>
<dbReference type="InterPro" id="IPR018357">
    <property type="entry name" value="Hexapep_transf_CS"/>
</dbReference>
<evidence type="ECO:0000256" key="2">
    <source>
        <dbReference type="ARBA" id="ARBA00022679"/>
    </source>
</evidence>
<dbReference type="EC" id="2.3.1.79" evidence="6"/>
<dbReference type="CDD" id="cd03357">
    <property type="entry name" value="LbH_MAT_GAT"/>
    <property type="match status" value="1"/>
</dbReference>
<evidence type="ECO:0000313" key="8">
    <source>
        <dbReference type="Proteomes" id="UP000076447"/>
    </source>
</evidence>
<dbReference type="SMART" id="SM01266">
    <property type="entry name" value="Mac"/>
    <property type="match status" value="1"/>
</dbReference>
<dbReference type="Pfam" id="PF14602">
    <property type="entry name" value="Hexapep_2"/>
    <property type="match status" value="1"/>
</dbReference>
<proteinExistence type="inferred from homology"/>
<reference evidence="7 9" key="2">
    <citation type="submission" date="2016-06" db="EMBL/GenBank/DDBJ databases">
        <title>Genome sequence of Oerskovia enterophila DSM 43852.</title>
        <authorList>
            <person name="Poehlein A."/>
            <person name="Jag V."/>
            <person name="Bengelsdorf F.R."/>
            <person name="Daniel R."/>
            <person name="Duerre P."/>
        </authorList>
    </citation>
    <scope>NUCLEOTIDE SEQUENCE [LARGE SCALE GENOMIC DNA]</scope>
    <source>
        <strain evidence="7 9">DSM 43852</strain>
    </source>
</reference>
<dbReference type="PROSITE" id="PS00101">
    <property type="entry name" value="HEXAPEP_TRANSFERASES"/>
    <property type="match status" value="1"/>
</dbReference>
<evidence type="ECO:0000313" key="6">
    <source>
        <dbReference type="EMBL" id="KZM34612.1"/>
    </source>
</evidence>
<dbReference type="PANTHER" id="PTHR23416">
    <property type="entry name" value="SIALIC ACID SYNTHASE-RELATED"/>
    <property type="match status" value="1"/>
</dbReference>
<accession>A0A163QWI4</accession>
<dbReference type="Gene3D" id="2.160.10.10">
    <property type="entry name" value="Hexapeptide repeat proteins"/>
    <property type="match status" value="1"/>
</dbReference>
<sequence>MTFPDPSDQRPMRERMLAGDLYLADDPQIAADSARAMSLSHRFNSLDPTEGAARREVLTELLGAFGQDSDIRPPFRCDLGYQTTIGARVFVNFNLVCLDVAPVTIGDDVLIGPNVQLLTPTHPIEPGPRRDKWEGAQPITIGDNVWLGGGVTVCPGVTIGENTVVGAGSVVTRDLPANVVAVGNPARVLRHIDAESAARTRGAEGAAGAAAGGDPA</sequence>